<name>A0A344LP07_9FLAO</name>
<organism evidence="1 2">
    <name type="scientific">Flavobacterium fluviale</name>
    <dbReference type="NCBI Taxonomy" id="2249356"/>
    <lineage>
        <taxon>Bacteria</taxon>
        <taxon>Pseudomonadati</taxon>
        <taxon>Bacteroidota</taxon>
        <taxon>Flavobacteriia</taxon>
        <taxon>Flavobacteriales</taxon>
        <taxon>Flavobacteriaceae</taxon>
        <taxon>Flavobacterium</taxon>
    </lineage>
</organism>
<protein>
    <submittedName>
        <fullName evidence="1">Uncharacterized protein</fullName>
    </submittedName>
</protein>
<keyword evidence="2" id="KW-1185">Reference proteome</keyword>
<sequence>MKELLIESKGIKTDKYFIPPFEVREGDFVLIHLENHIASCDVEEKLIAIFAGKEKHQNVTINKPHTFVKHFKESEFRYRFFPTTVGEYLRKNANPKSKFVNKIYEIDWINKKTNVNRLPGNPRKLISLYSVLSKTNNIIFDLIAQDWEGMEHAAKIVKEEIGNTGSAIITDRSDFLKKFSTQYIRIEWLIDLEDNSR</sequence>
<accession>A0A344LP07</accession>
<dbReference type="EMBL" id="CP030261">
    <property type="protein sequence ID" value="AXB55649.1"/>
    <property type="molecule type" value="Genomic_DNA"/>
</dbReference>
<proteinExistence type="predicted"/>
<dbReference type="RefSeq" id="WP_113676728.1">
    <property type="nucleotide sequence ID" value="NZ_CP030261.1"/>
</dbReference>
<evidence type="ECO:0000313" key="1">
    <source>
        <dbReference type="EMBL" id="AXB55649.1"/>
    </source>
</evidence>
<gene>
    <name evidence="1" type="ORF">HYN86_03135</name>
</gene>
<reference evidence="1 2" key="1">
    <citation type="submission" date="2018-06" db="EMBL/GenBank/DDBJ databases">
        <title>Genome sequencing of Flavobacterium.</title>
        <authorList>
            <person name="Baek M.-G."/>
            <person name="Yi H."/>
        </authorList>
    </citation>
    <scope>NUCLEOTIDE SEQUENCE [LARGE SCALE GENOMIC DNA]</scope>
    <source>
        <strain evidence="1 2">HYN0086</strain>
    </source>
</reference>
<dbReference type="KEGG" id="ffl:HYN86_03135"/>
<dbReference type="Proteomes" id="UP000251561">
    <property type="component" value="Chromosome"/>
</dbReference>
<evidence type="ECO:0000313" key="2">
    <source>
        <dbReference type="Proteomes" id="UP000251561"/>
    </source>
</evidence>
<dbReference type="AlphaFoldDB" id="A0A344LP07"/>
<dbReference type="OrthoDB" id="790721at2"/>